<dbReference type="PANTHER" id="PTHR47174">
    <property type="entry name" value="BRIDGING INTEGRATOR 3"/>
    <property type="match status" value="1"/>
</dbReference>
<dbReference type="InterPro" id="IPR001452">
    <property type="entry name" value="SH3_domain"/>
</dbReference>
<dbReference type="GO" id="GO:0031097">
    <property type="term" value="C:medial cortex"/>
    <property type="evidence" value="ECO:0007669"/>
    <property type="project" value="TreeGrafter"/>
</dbReference>
<feature type="domain" description="BAR" evidence="6">
    <location>
        <begin position="3"/>
        <end position="261"/>
    </location>
</feature>
<accession>A0AA43TZX7</accession>
<dbReference type="Proteomes" id="UP001161017">
    <property type="component" value="Unassembled WGS sequence"/>
</dbReference>
<evidence type="ECO:0000259" key="5">
    <source>
        <dbReference type="PROSITE" id="PS50002"/>
    </source>
</evidence>
<keyword evidence="8" id="KW-1185">Reference proteome</keyword>
<feature type="domain" description="SH3" evidence="5">
    <location>
        <begin position="410"/>
        <end position="469"/>
    </location>
</feature>
<dbReference type="SUPFAM" id="SSF103657">
    <property type="entry name" value="BAR/IMD domain-like"/>
    <property type="match status" value="1"/>
</dbReference>
<dbReference type="CDD" id="cd07599">
    <property type="entry name" value="BAR_Rvs167p"/>
    <property type="match status" value="1"/>
</dbReference>
<keyword evidence="1 2" id="KW-0728">SH3 domain</keyword>
<dbReference type="EMBL" id="JAPUFD010000018">
    <property type="protein sequence ID" value="MDI1492315.1"/>
    <property type="molecule type" value="Genomic_DNA"/>
</dbReference>
<dbReference type="AlphaFoldDB" id="A0AA43TZX7"/>
<feature type="compositionally biased region" description="Polar residues" evidence="4">
    <location>
        <begin position="336"/>
        <end position="366"/>
    </location>
</feature>
<proteinExistence type="predicted"/>
<gene>
    <name evidence="7" type="ORF">OHK93_003528</name>
</gene>
<dbReference type="GO" id="GO:1990528">
    <property type="term" value="C:Rvs161p-Rvs167p complex"/>
    <property type="evidence" value="ECO:0007669"/>
    <property type="project" value="TreeGrafter"/>
</dbReference>
<feature type="compositionally biased region" description="Polar residues" evidence="4">
    <location>
        <begin position="296"/>
        <end position="310"/>
    </location>
</feature>
<dbReference type="GO" id="GO:0008289">
    <property type="term" value="F:lipid binding"/>
    <property type="evidence" value="ECO:0007669"/>
    <property type="project" value="TreeGrafter"/>
</dbReference>
<dbReference type="PRINTS" id="PR00452">
    <property type="entry name" value="SH3DOMAIN"/>
</dbReference>
<dbReference type="InterPro" id="IPR046982">
    <property type="entry name" value="BIN3/RVS161-like"/>
</dbReference>
<dbReference type="GO" id="GO:0097320">
    <property type="term" value="P:plasma membrane tubulation"/>
    <property type="evidence" value="ECO:0007669"/>
    <property type="project" value="TreeGrafter"/>
</dbReference>
<dbReference type="PROSITE" id="PS50002">
    <property type="entry name" value="SH3"/>
    <property type="match status" value="1"/>
</dbReference>
<feature type="compositionally biased region" description="Low complexity" evidence="4">
    <location>
        <begin position="320"/>
        <end position="335"/>
    </location>
</feature>
<dbReference type="PANTHER" id="PTHR47174:SF2">
    <property type="entry name" value="SH3 DOMAIN SIGNALLING PROTEIN (AFU_ORTHOLOGUE AFUA_5G07670)"/>
    <property type="match status" value="1"/>
</dbReference>
<dbReference type="GO" id="GO:0030479">
    <property type="term" value="C:actin cortical patch"/>
    <property type="evidence" value="ECO:0007669"/>
    <property type="project" value="TreeGrafter"/>
</dbReference>
<dbReference type="Pfam" id="PF03114">
    <property type="entry name" value="BAR"/>
    <property type="match status" value="1"/>
</dbReference>
<evidence type="ECO:0000313" key="8">
    <source>
        <dbReference type="Proteomes" id="UP001161017"/>
    </source>
</evidence>
<dbReference type="FunFam" id="2.30.30.40:FF:000100">
    <property type="entry name" value="SH3 domain-containing YSC84-like protein 1"/>
    <property type="match status" value="1"/>
</dbReference>
<comment type="caution">
    <text evidence="7">The sequence shown here is derived from an EMBL/GenBank/DDBJ whole genome shotgun (WGS) entry which is preliminary data.</text>
</comment>
<evidence type="ECO:0000313" key="7">
    <source>
        <dbReference type="EMBL" id="MDI1492315.1"/>
    </source>
</evidence>
<dbReference type="Pfam" id="PF14604">
    <property type="entry name" value="SH3_9"/>
    <property type="match status" value="1"/>
</dbReference>
<feature type="region of interest" description="Disordered" evidence="4">
    <location>
        <begin position="296"/>
        <end position="408"/>
    </location>
</feature>
<sequence>MTSRSPLTSSDASTAHERPVLLKDFDDADKMLTRIIEASKAWRDAWRDILGTQQRLAHGFQTMYAPIIGANEEYEGHVPVMTDEATLARTEKLQAAYNDLRTDLLEELNLVDTRIIKPAMEAKDCIQPLKKVIKKRGDRKLDFEKYQGRVDTGMKKTKRSEKDNASLDKAQMELTRAREEYEIADDRLKSSLPPVITAAFSILHPLLSGLIMTQNTLLAHYYTLLHHYCEEERFPDPPPSASQIISNWDTDYKSTKQQIETGLACVAGGKAAHRPMQQPDEKRHGTVTGLNIRNGVSHQVSSQRRPSSNAPKPILSRAVTASSDPPSPDATSRSRISSAPSQTSLSLATPNYGSSTATSPFPTDSSHAPAGPRADYFGRDRLASNSSVASIAAAKKKPPPPPPPKRMPSTQGFWVTAMFDFVGEGHGDLSFHEGDRIRVIKKTDSTDDWWEGDLGGVQGSFPANYCQAA</sequence>
<evidence type="ECO:0000259" key="6">
    <source>
        <dbReference type="PROSITE" id="PS51021"/>
    </source>
</evidence>
<evidence type="ECO:0000256" key="2">
    <source>
        <dbReference type="PROSITE-ProRule" id="PRU00192"/>
    </source>
</evidence>
<feature type="coiled-coil region" evidence="3">
    <location>
        <begin position="160"/>
        <end position="187"/>
    </location>
</feature>
<reference evidence="7" key="1">
    <citation type="journal article" date="2023" name="Genome Biol. Evol.">
        <title>First Whole Genome Sequence and Flow Cytometry Genome Size Data for the Lichen-Forming Fungus Ramalina farinacea (Ascomycota).</title>
        <authorList>
            <person name="Llewellyn T."/>
            <person name="Mian S."/>
            <person name="Hill R."/>
            <person name="Leitch I.J."/>
            <person name="Gaya E."/>
        </authorList>
    </citation>
    <scope>NUCLEOTIDE SEQUENCE</scope>
    <source>
        <strain evidence="7">LIQ254RAFAR</strain>
    </source>
</reference>
<dbReference type="GO" id="GO:0043332">
    <property type="term" value="C:mating projection tip"/>
    <property type="evidence" value="ECO:0007669"/>
    <property type="project" value="TreeGrafter"/>
</dbReference>
<organism evidence="7 8">
    <name type="scientific">Ramalina farinacea</name>
    <dbReference type="NCBI Taxonomy" id="258253"/>
    <lineage>
        <taxon>Eukaryota</taxon>
        <taxon>Fungi</taxon>
        <taxon>Dikarya</taxon>
        <taxon>Ascomycota</taxon>
        <taxon>Pezizomycotina</taxon>
        <taxon>Lecanoromycetes</taxon>
        <taxon>OSLEUM clade</taxon>
        <taxon>Lecanoromycetidae</taxon>
        <taxon>Lecanorales</taxon>
        <taxon>Lecanorineae</taxon>
        <taxon>Ramalinaceae</taxon>
        <taxon>Ramalina</taxon>
    </lineage>
</organism>
<dbReference type="InterPro" id="IPR004148">
    <property type="entry name" value="BAR_dom"/>
</dbReference>
<dbReference type="GO" id="GO:0006897">
    <property type="term" value="P:endocytosis"/>
    <property type="evidence" value="ECO:0007669"/>
    <property type="project" value="InterPro"/>
</dbReference>
<name>A0AA43TZX7_9LECA</name>
<dbReference type="SUPFAM" id="SSF50044">
    <property type="entry name" value="SH3-domain"/>
    <property type="match status" value="1"/>
</dbReference>
<evidence type="ECO:0000256" key="3">
    <source>
        <dbReference type="SAM" id="Coils"/>
    </source>
</evidence>
<keyword evidence="3" id="KW-0175">Coiled coil</keyword>
<dbReference type="Gene3D" id="2.30.30.40">
    <property type="entry name" value="SH3 Domains"/>
    <property type="match status" value="1"/>
</dbReference>
<evidence type="ECO:0000256" key="4">
    <source>
        <dbReference type="SAM" id="MobiDB-lite"/>
    </source>
</evidence>
<dbReference type="InterPro" id="IPR027267">
    <property type="entry name" value="AH/BAR_dom_sf"/>
</dbReference>
<dbReference type="PROSITE" id="PS51021">
    <property type="entry name" value="BAR"/>
    <property type="match status" value="1"/>
</dbReference>
<dbReference type="GO" id="GO:0051666">
    <property type="term" value="P:actin cortical patch localization"/>
    <property type="evidence" value="ECO:0007669"/>
    <property type="project" value="InterPro"/>
</dbReference>
<dbReference type="SMART" id="SM00326">
    <property type="entry name" value="SH3"/>
    <property type="match status" value="1"/>
</dbReference>
<dbReference type="Gene3D" id="1.20.1270.60">
    <property type="entry name" value="Arfaptin homology (AH) domain/BAR domain"/>
    <property type="match status" value="1"/>
</dbReference>
<evidence type="ECO:0000256" key="1">
    <source>
        <dbReference type="ARBA" id="ARBA00022443"/>
    </source>
</evidence>
<protein>
    <submittedName>
        <fullName evidence="7">Uncharacterized protein</fullName>
    </submittedName>
</protein>
<dbReference type="InterPro" id="IPR036028">
    <property type="entry name" value="SH3-like_dom_sf"/>
</dbReference>